<name>L5MFI8_MYODS</name>
<keyword evidence="4" id="KW-1185">Reference proteome</keyword>
<dbReference type="Proteomes" id="UP000010556">
    <property type="component" value="Unassembled WGS sequence"/>
</dbReference>
<sequence>MGAVWSALLVGGGLAGALFIWLLRDKGKKGDAEREKDAALGKAASAGGDQSSGSGLSPGPSRREPITKPGAVPSSPRLQGSAKGSEIRREEHAHLEHSFPGTNFPTRARTLPAPSSSQAGAHAPHRFLAFSRSPGDALAVPPRTAPRLASVPRDRP</sequence>
<proteinExistence type="predicted"/>
<feature type="compositionally biased region" description="Low complexity" evidence="1">
    <location>
        <begin position="41"/>
        <end position="60"/>
    </location>
</feature>
<gene>
    <name evidence="3" type="ORF">MDA_GLEAN10010651</name>
</gene>
<keyword evidence="2" id="KW-0812">Transmembrane</keyword>
<feature type="region of interest" description="Disordered" evidence="1">
    <location>
        <begin position="30"/>
        <end position="156"/>
    </location>
</feature>
<evidence type="ECO:0000256" key="2">
    <source>
        <dbReference type="SAM" id="Phobius"/>
    </source>
</evidence>
<evidence type="ECO:0000313" key="4">
    <source>
        <dbReference type="Proteomes" id="UP000010556"/>
    </source>
</evidence>
<protein>
    <submittedName>
        <fullName evidence="3">Starch-binding domain-containing protein 1</fullName>
    </submittedName>
</protein>
<dbReference type="EMBL" id="KB100892">
    <property type="protein sequence ID" value="ELK37102.1"/>
    <property type="molecule type" value="Genomic_DNA"/>
</dbReference>
<keyword evidence="2" id="KW-0472">Membrane</keyword>
<evidence type="ECO:0000256" key="1">
    <source>
        <dbReference type="SAM" id="MobiDB-lite"/>
    </source>
</evidence>
<feature type="compositionally biased region" description="Basic and acidic residues" evidence="1">
    <location>
        <begin position="30"/>
        <end position="39"/>
    </location>
</feature>
<reference evidence="4" key="1">
    <citation type="journal article" date="2013" name="Science">
        <title>Comparative analysis of bat genomes provides insight into the evolution of flight and immunity.</title>
        <authorList>
            <person name="Zhang G."/>
            <person name="Cowled C."/>
            <person name="Shi Z."/>
            <person name="Huang Z."/>
            <person name="Bishop-Lilly K.A."/>
            <person name="Fang X."/>
            <person name="Wynne J.W."/>
            <person name="Xiong Z."/>
            <person name="Baker M.L."/>
            <person name="Zhao W."/>
            <person name="Tachedjian M."/>
            <person name="Zhu Y."/>
            <person name="Zhou P."/>
            <person name="Jiang X."/>
            <person name="Ng J."/>
            <person name="Yang L."/>
            <person name="Wu L."/>
            <person name="Xiao J."/>
            <person name="Feng Y."/>
            <person name="Chen Y."/>
            <person name="Sun X."/>
            <person name="Zhang Y."/>
            <person name="Marsh G.A."/>
            <person name="Crameri G."/>
            <person name="Broder C.C."/>
            <person name="Frey K.G."/>
            <person name="Wang L.F."/>
            <person name="Wang J."/>
        </authorList>
    </citation>
    <scope>NUCLEOTIDE SEQUENCE [LARGE SCALE GENOMIC DNA]</scope>
</reference>
<evidence type="ECO:0000313" key="3">
    <source>
        <dbReference type="EMBL" id="ELK37102.1"/>
    </source>
</evidence>
<feature type="compositionally biased region" description="Basic and acidic residues" evidence="1">
    <location>
        <begin position="85"/>
        <end position="97"/>
    </location>
</feature>
<accession>L5MFI8</accession>
<dbReference type="AlphaFoldDB" id="L5MFI8"/>
<feature type="transmembrane region" description="Helical" evidence="2">
    <location>
        <begin position="6"/>
        <end position="24"/>
    </location>
</feature>
<keyword evidence="2" id="KW-1133">Transmembrane helix</keyword>
<organism evidence="3 4">
    <name type="scientific">Myotis davidii</name>
    <name type="common">David's myotis</name>
    <dbReference type="NCBI Taxonomy" id="225400"/>
    <lineage>
        <taxon>Eukaryota</taxon>
        <taxon>Metazoa</taxon>
        <taxon>Chordata</taxon>
        <taxon>Craniata</taxon>
        <taxon>Vertebrata</taxon>
        <taxon>Euteleostomi</taxon>
        <taxon>Mammalia</taxon>
        <taxon>Eutheria</taxon>
        <taxon>Laurasiatheria</taxon>
        <taxon>Chiroptera</taxon>
        <taxon>Yangochiroptera</taxon>
        <taxon>Vespertilionidae</taxon>
        <taxon>Myotis</taxon>
    </lineage>
</organism>